<dbReference type="NCBIfam" id="NF008072">
    <property type="entry name" value="PRK10809.1"/>
    <property type="match status" value="1"/>
</dbReference>
<evidence type="ECO:0000313" key="6">
    <source>
        <dbReference type="EMBL" id="KQA24628.1"/>
    </source>
</evidence>
<proteinExistence type="inferred from homology"/>
<reference evidence="5 8" key="1">
    <citation type="submission" date="2014-04" db="EMBL/GenBank/DDBJ databases">
        <title>Vibrio metecus sp. nov., a close relative of Vibrio cholerae isolated from coastal brackish ponds and clinical specimens.</title>
        <authorList>
            <person name="Kirchberger P.C."/>
            <person name="Turnsek M."/>
            <person name="Hunt D.E."/>
            <person name="Haley B.J."/>
            <person name="Colwell R."/>
            <person name="Polz M.F."/>
            <person name="Tarr C.L."/>
            <person name="Boucher Y."/>
        </authorList>
    </citation>
    <scope>NUCLEOTIDE SEQUENCE [LARGE SCALE GENOMIC DNA]</scope>
    <source>
        <strain evidence="5">OP3H</strain>
        <strain evidence="8">PPCK-2014</strain>
    </source>
</reference>
<dbReference type="GO" id="GO:0008999">
    <property type="term" value="F:protein-N-terminal-alanine acetyltransferase activity"/>
    <property type="evidence" value="ECO:0007669"/>
    <property type="project" value="TreeGrafter"/>
</dbReference>
<evidence type="ECO:0000313" key="9">
    <source>
        <dbReference type="Proteomes" id="UP000050491"/>
    </source>
</evidence>
<keyword evidence="1 7" id="KW-0808">Transferase</keyword>
<dbReference type="RefSeq" id="WP_001013820.1">
    <property type="nucleotide sequence ID" value="NZ_ACZT01000020.1"/>
</dbReference>
<dbReference type="Pfam" id="PF13302">
    <property type="entry name" value="Acetyltransf_3"/>
    <property type="match status" value="1"/>
</dbReference>
<evidence type="ECO:0000313" key="7">
    <source>
        <dbReference type="EMBL" id="KQB02295.1"/>
    </source>
</evidence>
<dbReference type="SUPFAM" id="SSF55729">
    <property type="entry name" value="Acyl-CoA N-acyltransferases (Nat)"/>
    <property type="match status" value="1"/>
</dbReference>
<keyword evidence="8" id="KW-1185">Reference proteome</keyword>
<evidence type="ECO:0000313" key="10">
    <source>
        <dbReference type="Proteomes" id="UP000053724"/>
    </source>
</evidence>
<evidence type="ECO:0000313" key="5">
    <source>
        <dbReference type="EMBL" id="KDO13562.1"/>
    </source>
</evidence>
<sequence>MNGLNSECRFYQSDGEIVVRCAQITDAERLSQYFVDNRSHLIEWEPKREAEFFTESGWLQRLIKLNELHKMKLGYYLLILDAQNDAMLGTISFSNIIRFPFYACNVGYSLGFDAQGKGTMTRALTMACQHMFSEHNLHRIMASYMPHNKRSENVLKRVGFVLEGHAKDYLLINGKWEDHNLTALINPNWQE</sequence>
<accession>A0A067BFI6</accession>
<keyword evidence="2" id="KW-0012">Acyltransferase</keyword>
<dbReference type="AlphaFoldDB" id="A0A067BFI6"/>
<dbReference type="GeneID" id="94013923"/>
<gene>
    <name evidence="6" type="ORF">AAY55_00575</name>
    <name evidence="5" type="ORF">DP83_10445</name>
    <name evidence="7" type="ORF">XV92_08225</name>
</gene>
<dbReference type="OrthoDB" id="9801669at2"/>
<dbReference type="PROSITE" id="PS51186">
    <property type="entry name" value="GNAT"/>
    <property type="match status" value="1"/>
</dbReference>
<dbReference type="EMBL" id="LCUF01000001">
    <property type="protein sequence ID" value="KQA24628.1"/>
    <property type="molecule type" value="Genomic_DNA"/>
</dbReference>
<dbReference type="PANTHER" id="PTHR43792:SF8">
    <property type="entry name" value="[RIBOSOMAL PROTEIN US5]-ALANINE N-ACETYLTRANSFERASE"/>
    <property type="match status" value="1"/>
</dbReference>
<dbReference type="EMBL" id="LBGP01000010">
    <property type="protein sequence ID" value="KQB02295.1"/>
    <property type="molecule type" value="Genomic_DNA"/>
</dbReference>
<dbReference type="GO" id="GO:0005737">
    <property type="term" value="C:cytoplasm"/>
    <property type="evidence" value="ECO:0007669"/>
    <property type="project" value="TreeGrafter"/>
</dbReference>
<dbReference type="InterPro" id="IPR000182">
    <property type="entry name" value="GNAT_dom"/>
</dbReference>
<evidence type="ECO:0000256" key="2">
    <source>
        <dbReference type="ARBA" id="ARBA00023315"/>
    </source>
</evidence>
<dbReference type="EMBL" id="JJMN01000064">
    <property type="protein sequence ID" value="KDO13562.1"/>
    <property type="molecule type" value="Genomic_DNA"/>
</dbReference>
<dbReference type="PANTHER" id="PTHR43792">
    <property type="entry name" value="GNAT FAMILY, PUTATIVE (AFU_ORTHOLOGUE AFUA_3G00765)-RELATED-RELATED"/>
    <property type="match status" value="1"/>
</dbReference>
<organism evidence="7 9">
    <name type="scientific">Vibrio metoecus</name>
    <dbReference type="NCBI Taxonomy" id="1481663"/>
    <lineage>
        <taxon>Bacteria</taxon>
        <taxon>Pseudomonadati</taxon>
        <taxon>Pseudomonadota</taxon>
        <taxon>Gammaproteobacteria</taxon>
        <taxon>Vibrionales</taxon>
        <taxon>Vibrionaceae</taxon>
        <taxon>Vibrio</taxon>
    </lineage>
</organism>
<protein>
    <submittedName>
        <fullName evidence="7">Ribosomal-protein-alanine acetyltransferase</fullName>
    </submittedName>
</protein>
<evidence type="ECO:0000256" key="3">
    <source>
        <dbReference type="ARBA" id="ARBA00038502"/>
    </source>
</evidence>
<reference evidence="9 10" key="2">
    <citation type="journal article" date="2015" name="Genome Biol. Evol.">
        <title>The Dynamics of Genetic Interactions between Vibrio metoecus and Vibrio cholerae, Two Close Relatives Co-Occurring in the Environment.</title>
        <authorList>
            <person name="Orata F.D."/>
            <person name="Kirchberger P.C."/>
            <person name="Meheust R."/>
            <person name="Barlow E.J."/>
            <person name="Tarr C.L."/>
            <person name="Boucher Y."/>
        </authorList>
    </citation>
    <scope>NUCLEOTIDE SEQUENCE [LARGE SCALE GENOMIC DNA]</scope>
    <source>
        <strain evidence="6 10">08-2459</strain>
        <strain evidence="7 9">YB5B04</strain>
    </source>
</reference>
<evidence type="ECO:0000259" key="4">
    <source>
        <dbReference type="PROSITE" id="PS51186"/>
    </source>
</evidence>
<evidence type="ECO:0000313" key="8">
    <source>
        <dbReference type="Proteomes" id="UP000027331"/>
    </source>
</evidence>
<dbReference type="Proteomes" id="UP000053724">
    <property type="component" value="Unassembled WGS sequence"/>
</dbReference>
<evidence type="ECO:0000256" key="1">
    <source>
        <dbReference type="ARBA" id="ARBA00022679"/>
    </source>
</evidence>
<name>A0A067BFI6_VIBMT</name>
<dbReference type="Proteomes" id="UP000050491">
    <property type="component" value="Unassembled WGS sequence"/>
</dbReference>
<dbReference type="Gene3D" id="3.40.630.30">
    <property type="match status" value="1"/>
</dbReference>
<feature type="domain" description="N-acetyltransferase" evidence="4">
    <location>
        <begin position="17"/>
        <end position="182"/>
    </location>
</feature>
<dbReference type="PATRIC" id="fig|1481663.10.peg.1344"/>
<comment type="caution">
    <text evidence="7">The sequence shown here is derived from an EMBL/GenBank/DDBJ whole genome shotgun (WGS) entry which is preliminary data.</text>
</comment>
<dbReference type="InterPro" id="IPR051531">
    <property type="entry name" value="N-acetyltransferase"/>
</dbReference>
<dbReference type="Proteomes" id="UP000027331">
    <property type="component" value="Unassembled WGS sequence"/>
</dbReference>
<comment type="similarity">
    <text evidence="3">Belongs to the acetyltransferase family. RimJ subfamily.</text>
</comment>
<dbReference type="InterPro" id="IPR016181">
    <property type="entry name" value="Acyl_CoA_acyltransferase"/>
</dbReference>